<keyword evidence="2" id="KW-1185">Reference proteome</keyword>
<evidence type="ECO:0000313" key="1">
    <source>
        <dbReference type="EMBL" id="CAK7328821.1"/>
    </source>
</evidence>
<proteinExistence type="predicted"/>
<sequence length="224" mass="25520">MVTSRGKGTMEHLMVIGWEERTVEELDSGYDSGRGKQGNGLDFWGLRMPGSSRSVWFSTTPVMTTTITINWRREANCLMHKMDSVLLAFFPKKLFEAEIKQKKRRLSFHLANERFTGSGGVLGFDGHNDSDWFSWQVGFGWSVDVGRWRFRIAEEMGRVSCGFLQGEFVERLRPGLWLSMGDSVIEGEFGRDDVSGRFCVGAVMEVAVEMAPPSFYFCRDYIFS</sequence>
<organism evidence="1 2">
    <name type="scientific">Dovyalis caffra</name>
    <dbReference type="NCBI Taxonomy" id="77055"/>
    <lineage>
        <taxon>Eukaryota</taxon>
        <taxon>Viridiplantae</taxon>
        <taxon>Streptophyta</taxon>
        <taxon>Embryophyta</taxon>
        <taxon>Tracheophyta</taxon>
        <taxon>Spermatophyta</taxon>
        <taxon>Magnoliopsida</taxon>
        <taxon>eudicotyledons</taxon>
        <taxon>Gunneridae</taxon>
        <taxon>Pentapetalae</taxon>
        <taxon>rosids</taxon>
        <taxon>fabids</taxon>
        <taxon>Malpighiales</taxon>
        <taxon>Salicaceae</taxon>
        <taxon>Flacourtieae</taxon>
        <taxon>Dovyalis</taxon>
    </lineage>
</organism>
<accession>A0AAV1R936</accession>
<dbReference type="EMBL" id="CAWUPB010000903">
    <property type="protein sequence ID" value="CAK7328821.1"/>
    <property type="molecule type" value="Genomic_DNA"/>
</dbReference>
<comment type="caution">
    <text evidence="1">The sequence shown here is derived from an EMBL/GenBank/DDBJ whole genome shotgun (WGS) entry which is preliminary data.</text>
</comment>
<protein>
    <submittedName>
        <fullName evidence="1">Uncharacterized protein</fullName>
    </submittedName>
</protein>
<evidence type="ECO:0000313" key="2">
    <source>
        <dbReference type="Proteomes" id="UP001314170"/>
    </source>
</evidence>
<name>A0AAV1R936_9ROSI</name>
<gene>
    <name evidence="1" type="ORF">DCAF_LOCUS6564</name>
</gene>
<reference evidence="1 2" key="1">
    <citation type="submission" date="2024-01" db="EMBL/GenBank/DDBJ databases">
        <authorList>
            <person name="Waweru B."/>
        </authorList>
    </citation>
    <scope>NUCLEOTIDE SEQUENCE [LARGE SCALE GENOMIC DNA]</scope>
</reference>
<dbReference type="AlphaFoldDB" id="A0AAV1R936"/>
<dbReference type="Proteomes" id="UP001314170">
    <property type="component" value="Unassembled WGS sequence"/>
</dbReference>